<keyword evidence="4 5" id="KW-0067">ATP-binding</keyword>
<dbReference type="CDD" id="cd14014">
    <property type="entry name" value="STKc_PknB_like"/>
    <property type="match status" value="1"/>
</dbReference>
<evidence type="ECO:0000259" key="7">
    <source>
        <dbReference type="PROSITE" id="PS50011"/>
    </source>
</evidence>
<keyword evidence="8" id="KW-0723">Serine/threonine-protein kinase</keyword>
<dbReference type="InterPro" id="IPR008271">
    <property type="entry name" value="Ser/Thr_kinase_AS"/>
</dbReference>
<keyword evidence="9" id="KW-1185">Reference proteome</keyword>
<feature type="binding site" evidence="5">
    <location>
        <position position="52"/>
    </location>
    <ligand>
        <name>ATP</name>
        <dbReference type="ChEBI" id="CHEBI:30616"/>
    </ligand>
</feature>
<dbReference type="Proteomes" id="UP000189443">
    <property type="component" value="Chromosome"/>
</dbReference>
<dbReference type="PROSITE" id="PS00108">
    <property type="entry name" value="PROTEIN_KINASE_ST"/>
    <property type="match status" value="1"/>
</dbReference>
<feature type="region of interest" description="Disordered" evidence="6">
    <location>
        <begin position="348"/>
        <end position="434"/>
    </location>
</feature>
<feature type="compositionally biased region" description="Polar residues" evidence="6">
    <location>
        <begin position="363"/>
        <end position="383"/>
    </location>
</feature>
<evidence type="ECO:0000313" key="8">
    <source>
        <dbReference type="EMBL" id="AQS66858.1"/>
    </source>
</evidence>
<dbReference type="Gene3D" id="3.30.200.20">
    <property type="entry name" value="Phosphorylase Kinase, domain 1"/>
    <property type="match status" value="1"/>
</dbReference>
<dbReference type="GO" id="GO:0005524">
    <property type="term" value="F:ATP binding"/>
    <property type="evidence" value="ECO:0007669"/>
    <property type="project" value="UniProtKB-UniRule"/>
</dbReference>
<dbReference type="PANTHER" id="PTHR43289:SF34">
    <property type="entry name" value="SERINE_THREONINE-PROTEIN KINASE YBDM-RELATED"/>
    <property type="match status" value="1"/>
</dbReference>
<sequence>MSTAGPSGRIQPIRPGDPSRIGPYRIIGRLGSGGMGIVHAGLTSDGLRVAVKVIHPAQAEDADFRARFRREVDLSRRVQGPCLIPLLAAEPDASPPWLATAYAPGPTLNQHLADHGPLTGGTLYAFAAGTAQALAAIHEAGVVHRDVKPQNIVLTPAGPRVLDFGIAHAADGTSITRTGVMTGTPGWISPEHYRTGTAGPAGDVFAWGALVAYAATGRLPFGAGAPDVVAFRVMSGEPDLDGMPGQLRDIVEKCLAKEPADRMSAASAAEECGALLASQDTQVLGDGTAPEPTRVGELVTAQWDMPPLDDPAWHLPPTRSRRRTVATVLAAAVVVGGIVGGALTLPLDTESTTHDTADAQATPGGSSAPRTGPAPSSTGTGEQPSADPRTVGIPKDPLLGVPDPAYTRADDPAQPRYDEWTRSTAAAGPDEKDVEEAVRKDMTSMLATKDMTFMEPTVTFNRRAQTVMITGGPISTLTDDYKEVFGRAGAMAACTALAHRLEGAPTTWPYGRYYVLWKDFDGHTEPTFLSFGQATDGCLPQTAGQWQGSETGIATATMPSSDKAEIRVADTVVKAVRSAWNTRAAGGRYGLTPFGRDDSVSLGFDPVERAAYVWAGDHTGGLVGRAQKSQFQQLVSKTVCQKMTTEYDRNASWNYTRWSVAVYQGNSGVAEFVGSGICAAD</sequence>
<dbReference type="InterPro" id="IPR000719">
    <property type="entry name" value="Prot_kinase_dom"/>
</dbReference>
<keyword evidence="2 5" id="KW-0547">Nucleotide-binding</keyword>
<evidence type="ECO:0000256" key="6">
    <source>
        <dbReference type="SAM" id="MobiDB-lite"/>
    </source>
</evidence>
<feature type="domain" description="Protein kinase" evidence="7">
    <location>
        <begin position="24"/>
        <end position="276"/>
    </location>
</feature>
<feature type="compositionally biased region" description="Basic and acidic residues" evidence="6">
    <location>
        <begin position="408"/>
        <end position="421"/>
    </location>
</feature>
<dbReference type="SUPFAM" id="SSF56112">
    <property type="entry name" value="Protein kinase-like (PK-like)"/>
    <property type="match status" value="1"/>
</dbReference>
<protein>
    <submittedName>
        <fullName evidence="8">Serine/threonine protein kinase</fullName>
    </submittedName>
</protein>
<evidence type="ECO:0000313" key="9">
    <source>
        <dbReference type="Proteomes" id="UP000189443"/>
    </source>
</evidence>
<dbReference type="PANTHER" id="PTHR43289">
    <property type="entry name" value="MITOGEN-ACTIVATED PROTEIN KINASE KINASE KINASE 20-RELATED"/>
    <property type="match status" value="1"/>
</dbReference>
<keyword evidence="1" id="KW-0808">Transferase</keyword>
<reference evidence="8 9" key="1">
    <citation type="submission" date="2017-02" db="EMBL/GenBank/DDBJ databases">
        <title>Streptomyces pactum ACT12 Genome sequencing and assembly.</title>
        <authorList>
            <person name="Xue Q."/>
            <person name="Yan X."/>
            <person name="Jia L."/>
            <person name="Yan H."/>
        </authorList>
    </citation>
    <scope>NUCLEOTIDE SEQUENCE [LARGE SCALE GENOMIC DNA]</scope>
    <source>
        <strain evidence="8 9">ACT12</strain>
    </source>
</reference>
<feature type="region of interest" description="Disordered" evidence="6">
    <location>
        <begin position="1"/>
        <end position="21"/>
    </location>
</feature>
<keyword evidence="3 8" id="KW-0418">Kinase</keyword>
<dbReference type="SMART" id="SM00220">
    <property type="entry name" value="S_TKc"/>
    <property type="match status" value="1"/>
</dbReference>
<dbReference type="InterPro" id="IPR017441">
    <property type="entry name" value="Protein_kinase_ATP_BS"/>
</dbReference>
<evidence type="ECO:0000256" key="3">
    <source>
        <dbReference type="ARBA" id="ARBA00022777"/>
    </source>
</evidence>
<evidence type="ECO:0000256" key="4">
    <source>
        <dbReference type="ARBA" id="ARBA00022840"/>
    </source>
</evidence>
<dbReference type="RefSeq" id="WP_079160083.1">
    <property type="nucleotide sequence ID" value="NZ_CP019724.1"/>
</dbReference>
<name>A0A1S6J519_9ACTN</name>
<evidence type="ECO:0000256" key="2">
    <source>
        <dbReference type="ARBA" id="ARBA00022741"/>
    </source>
</evidence>
<dbReference type="KEGG" id="spac:B1H29_07900"/>
<accession>A0A1S6J519</accession>
<evidence type="ECO:0000256" key="5">
    <source>
        <dbReference type="PROSITE-ProRule" id="PRU10141"/>
    </source>
</evidence>
<evidence type="ECO:0000256" key="1">
    <source>
        <dbReference type="ARBA" id="ARBA00022679"/>
    </source>
</evidence>
<dbReference type="PROSITE" id="PS00107">
    <property type="entry name" value="PROTEIN_KINASE_ATP"/>
    <property type="match status" value="1"/>
</dbReference>
<gene>
    <name evidence="8" type="ORF">B1H29_07900</name>
</gene>
<dbReference type="Gene3D" id="1.10.510.10">
    <property type="entry name" value="Transferase(Phosphotransferase) domain 1"/>
    <property type="match status" value="1"/>
</dbReference>
<dbReference type="GO" id="GO:0004674">
    <property type="term" value="F:protein serine/threonine kinase activity"/>
    <property type="evidence" value="ECO:0007669"/>
    <property type="project" value="UniProtKB-KW"/>
</dbReference>
<proteinExistence type="predicted"/>
<dbReference type="EMBL" id="CP019724">
    <property type="protein sequence ID" value="AQS66858.1"/>
    <property type="molecule type" value="Genomic_DNA"/>
</dbReference>
<dbReference type="AlphaFoldDB" id="A0A1S6J519"/>
<dbReference type="Pfam" id="PF00069">
    <property type="entry name" value="Pkinase"/>
    <property type="match status" value="1"/>
</dbReference>
<organism evidence="8 9">
    <name type="scientific">Streptomyces pactum</name>
    <dbReference type="NCBI Taxonomy" id="68249"/>
    <lineage>
        <taxon>Bacteria</taxon>
        <taxon>Bacillati</taxon>
        <taxon>Actinomycetota</taxon>
        <taxon>Actinomycetes</taxon>
        <taxon>Kitasatosporales</taxon>
        <taxon>Streptomycetaceae</taxon>
        <taxon>Streptomyces</taxon>
    </lineage>
</organism>
<dbReference type="InterPro" id="IPR011009">
    <property type="entry name" value="Kinase-like_dom_sf"/>
</dbReference>
<dbReference type="PROSITE" id="PS50011">
    <property type="entry name" value="PROTEIN_KINASE_DOM"/>
    <property type="match status" value="1"/>
</dbReference>